<accession>A0A4S8L442</accession>
<evidence type="ECO:0000256" key="1">
    <source>
        <dbReference type="SAM" id="MobiDB-lite"/>
    </source>
</evidence>
<dbReference type="OrthoDB" id="10044727at2759"/>
<feature type="region of interest" description="Disordered" evidence="1">
    <location>
        <begin position="23"/>
        <end position="90"/>
    </location>
</feature>
<feature type="non-terminal residue" evidence="2">
    <location>
        <position position="359"/>
    </location>
</feature>
<dbReference type="Proteomes" id="UP000297245">
    <property type="component" value="Unassembled WGS sequence"/>
</dbReference>
<gene>
    <name evidence="2" type="ORF">K435DRAFT_871413</name>
</gene>
<evidence type="ECO:0000313" key="2">
    <source>
        <dbReference type="EMBL" id="THU83314.1"/>
    </source>
</evidence>
<dbReference type="AlphaFoldDB" id="A0A4S8L442"/>
<sequence length="359" mass="40344">MGRQRKWLIERIRNLHGSAKKRINQVEEACSPRKRRKKMQCTEDVQESASDNVPSIHSVPDPPSDPSPVQGPGHTGVFHLSRPPDAPTSAPRQFVEIIKSIPSPFKHTIPKNFNLETPKKPTRSHAQSHVTIEDEDDASLLTRRVPLSDRVEYILISEDEIEEDLNNIPIEPSLAARLRSVVEDLHSSDPPDLHGDAAFFTSFPPDSSGIDVNIPFDGPLPDGRLREAPTVEKATEALQHLLQVMRGESRGKGGGFKDPKFDHFRRHRLEGMRALLSLYTEPRSSTYGKWQASSLNAAISLHHGVYCARVLRTLVRQFIEDHTILPINSYGNWNETLLVDENLVNDINLFLQEIGGEIL</sequence>
<organism evidence="2 3">
    <name type="scientific">Dendrothele bispora (strain CBS 962.96)</name>
    <dbReference type="NCBI Taxonomy" id="1314807"/>
    <lineage>
        <taxon>Eukaryota</taxon>
        <taxon>Fungi</taxon>
        <taxon>Dikarya</taxon>
        <taxon>Basidiomycota</taxon>
        <taxon>Agaricomycotina</taxon>
        <taxon>Agaricomycetes</taxon>
        <taxon>Agaricomycetidae</taxon>
        <taxon>Agaricales</taxon>
        <taxon>Agaricales incertae sedis</taxon>
        <taxon>Dendrothele</taxon>
    </lineage>
</organism>
<feature type="region of interest" description="Disordered" evidence="1">
    <location>
        <begin position="109"/>
        <end position="132"/>
    </location>
</feature>
<evidence type="ECO:0000313" key="3">
    <source>
        <dbReference type="Proteomes" id="UP000297245"/>
    </source>
</evidence>
<reference evidence="2 3" key="1">
    <citation type="journal article" date="2019" name="Nat. Ecol. Evol.">
        <title>Megaphylogeny resolves global patterns of mushroom evolution.</title>
        <authorList>
            <person name="Varga T."/>
            <person name="Krizsan K."/>
            <person name="Foldi C."/>
            <person name="Dima B."/>
            <person name="Sanchez-Garcia M."/>
            <person name="Sanchez-Ramirez S."/>
            <person name="Szollosi G.J."/>
            <person name="Szarkandi J.G."/>
            <person name="Papp V."/>
            <person name="Albert L."/>
            <person name="Andreopoulos W."/>
            <person name="Angelini C."/>
            <person name="Antonin V."/>
            <person name="Barry K.W."/>
            <person name="Bougher N.L."/>
            <person name="Buchanan P."/>
            <person name="Buyck B."/>
            <person name="Bense V."/>
            <person name="Catcheside P."/>
            <person name="Chovatia M."/>
            <person name="Cooper J."/>
            <person name="Damon W."/>
            <person name="Desjardin D."/>
            <person name="Finy P."/>
            <person name="Geml J."/>
            <person name="Haridas S."/>
            <person name="Hughes K."/>
            <person name="Justo A."/>
            <person name="Karasinski D."/>
            <person name="Kautmanova I."/>
            <person name="Kiss B."/>
            <person name="Kocsube S."/>
            <person name="Kotiranta H."/>
            <person name="LaButti K.M."/>
            <person name="Lechner B.E."/>
            <person name="Liimatainen K."/>
            <person name="Lipzen A."/>
            <person name="Lukacs Z."/>
            <person name="Mihaltcheva S."/>
            <person name="Morgado L.N."/>
            <person name="Niskanen T."/>
            <person name="Noordeloos M.E."/>
            <person name="Ohm R.A."/>
            <person name="Ortiz-Santana B."/>
            <person name="Ovrebo C."/>
            <person name="Racz N."/>
            <person name="Riley R."/>
            <person name="Savchenko A."/>
            <person name="Shiryaev A."/>
            <person name="Soop K."/>
            <person name="Spirin V."/>
            <person name="Szebenyi C."/>
            <person name="Tomsovsky M."/>
            <person name="Tulloss R.E."/>
            <person name="Uehling J."/>
            <person name="Grigoriev I.V."/>
            <person name="Vagvolgyi C."/>
            <person name="Papp T."/>
            <person name="Martin F.M."/>
            <person name="Miettinen O."/>
            <person name="Hibbett D.S."/>
            <person name="Nagy L.G."/>
        </authorList>
    </citation>
    <scope>NUCLEOTIDE SEQUENCE [LARGE SCALE GENOMIC DNA]</scope>
    <source>
        <strain evidence="2 3">CBS 962.96</strain>
    </source>
</reference>
<proteinExistence type="predicted"/>
<keyword evidence="3" id="KW-1185">Reference proteome</keyword>
<name>A0A4S8L442_DENBC</name>
<protein>
    <submittedName>
        <fullName evidence="2">Uncharacterized protein</fullName>
    </submittedName>
</protein>
<dbReference type="EMBL" id="ML179671">
    <property type="protein sequence ID" value="THU83314.1"/>
    <property type="molecule type" value="Genomic_DNA"/>
</dbReference>